<feature type="signal peptide" evidence="1">
    <location>
        <begin position="1"/>
        <end position="19"/>
    </location>
</feature>
<gene>
    <name evidence="2" type="ORF">GCM10022281_00850</name>
</gene>
<comment type="caution">
    <text evidence="2">The sequence shown here is derived from an EMBL/GenBank/DDBJ whole genome shotgun (WGS) entry which is preliminary data.</text>
</comment>
<sequence>MRFSFVVAASICATLTACASPQERISDTLAGYGLERARADCVGGYLQSELSLSQLLELSRAAKAYRARDPNPKAITIDDLLIISSEIRDPKIPLTVAKSAGRCGLVPLGFTDLSRALLG</sequence>
<evidence type="ECO:0000313" key="3">
    <source>
        <dbReference type="Proteomes" id="UP001424459"/>
    </source>
</evidence>
<dbReference type="Proteomes" id="UP001424459">
    <property type="component" value="Unassembled WGS sequence"/>
</dbReference>
<dbReference type="EMBL" id="BAABBR010000001">
    <property type="protein sequence ID" value="GAA4026106.1"/>
    <property type="molecule type" value="Genomic_DNA"/>
</dbReference>
<evidence type="ECO:0008006" key="4">
    <source>
        <dbReference type="Google" id="ProtNLM"/>
    </source>
</evidence>
<feature type="chain" id="PRO_5047201863" description="Lipoprotein" evidence="1">
    <location>
        <begin position="20"/>
        <end position="119"/>
    </location>
</feature>
<organism evidence="2 3">
    <name type="scientific">Sphingomonas rosea</name>
    <dbReference type="NCBI Taxonomy" id="335605"/>
    <lineage>
        <taxon>Bacteria</taxon>
        <taxon>Pseudomonadati</taxon>
        <taxon>Pseudomonadota</taxon>
        <taxon>Alphaproteobacteria</taxon>
        <taxon>Sphingomonadales</taxon>
        <taxon>Sphingomonadaceae</taxon>
        <taxon>Sphingomonas</taxon>
    </lineage>
</organism>
<dbReference type="PROSITE" id="PS51257">
    <property type="entry name" value="PROKAR_LIPOPROTEIN"/>
    <property type="match status" value="1"/>
</dbReference>
<dbReference type="RefSeq" id="WP_344694979.1">
    <property type="nucleotide sequence ID" value="NZ_BAABBR010000001.1"/>
</dbReference>
<evidence type="ECO:0000313" key="2">
    <source>
        <dbReference type="EMBL" id="GAA4026106.1"/>
    </source>
</evidence>
<evidence type="ECO:0000256" key="1">
    <source>
        <dbReference type="SAM" id="SignalP"/>
    </source>
</evidence>
<proteinExistence type="predicted"/>
<protein>
    <recommendedName>
        <fullName evidence="4">Lipoprotein</fullName>
    </recommendedName>
</protein>
<keyword evidence="1" id="KW-0732">Signal</keyword>
<keyword evidence="3" id="KW-1185">Reference proteome</keyword>
<reference evidence="3" key="1">
    <citation type="journal article" date="2019" name="Int. J. Syst. Evol. Microbiol.">
        <title>The Global Catalogue of Microorganisms (GCM) 10K type strain sequencing project: providing services to taxonomists for standard genome sequencing and annotation.</title>
        <authorList>
            <consortium name="The Broad Institute Genomics Platform"/>
            <consortium name="The Broad Institute Genome Sequencing Center for Infectious Disease"/>
            <person name="Wu L."/>
            <person name="Ma J."/>
        </authorList>
    </citation>
    <scope>NUCLEOTIDE SEQUENCE [LARGE SCALE GENOMIC DNA]</scope>
    <source>
        <strain evidence="3">JCM 17564</strain>
    </source>
</reference>
<name>A0ABP7TGR1_9SPHN</name>
<accession>A0ABP7TGR1</accession>